<comment type="similarity">
    <text evidence="5">Belongs to the protein N5-glutamine methyltransferase family. PrmC subfamily.</text>
</comment>
<proteinExistence type="inferred from homology"/>
<dbReference type="EMBL" id="FR687359">
    <property type="protein sequence ID" value="CBW74680.1"/>
    <property type="molecule type" value="Genomic_DNA"/>
</dbReference>
<dbReference type="GO" id="GO:0102559">
    <property type="term" value="F:peptide chain release factor N(5)-glutamine methyltransferase activity"/>
    <property type="evidence" value="ECO:0007669"/>
    <property type="project" value="UniProtKB-EC"/>
</dbReference>
<evidence type="ECO:0000256" key="1">
    <source>
        <dbReference type="ARBA" id="ARBA00022603"/>
    </source>
</evidence>
<evidence type="ECO:0000313" key="8">
    <source>
        <dbReference type="EMBL" id="CBW74680.1"/>
    </source>
</evidence>
<keyword evidence="3 5" id="KW-0949">S-adenosyl-L-methionine</keyword>
<evidence type="ECO:0000256" key="2">
    <source>
        <dbReference type="ARBA" id="ARBA00022679"/>
    </source>
</evidence>
<dbReference type="InterPro" id="IPR029063">
    <property type="entry name" value="SAM-dependent_MTases_sf"/>
</dbReference>
<feature type="domain" description="Methyltransferase small" evidence="6">
    <location>
        <begin position="109"/>
        <end position="170"/>
    </location>
</feature>
<sequence length="321" mass="34744">MSRNIRPSCSPRWARSSKRIMTCVAQLLRNSPLAPLEARILLAHVLDWPRTALITRADDTLPNALSARFLALQARRVEGEPIAQLVGSREFFGLDFDVTPHVLIPRPETELLVECALNAVQTIPSPRILDLGTGSGAIAIAIAHTRPDARIVATDRCAGALDVARRNARRLLGDAALAPALPVSAARHDFVTSGTPTQPRLALRHGTWFDALSEPHRLAPARFDAIVSNPPYIAASDPHLREGDLRFEPLDALTDHADGLSAIRAIVTGSVAWLAPGATLWLEHGYDQAEAVRALLDAHGFDSVRSVRDLAGIERVTCGSR</sequence>
<dbReference type="STRING" id="882378.RBRH_02405"/>
<dbReference type="NCBIfam" id="TIGR03534">
    <property type="entry name" value="RF_mod_PrmC"/>
    <property type="match status" value="1"/>
</dbReference>
<name>E5APZ7_MYCRK</name>
<dbReference type="InterPro" id="IPR040758">
    <property type="entry name" value="PrmC_N"/>
</dbReference>
<dbReference type="InterPro" id="IPR050320">
    <property type="entry name" value="N5-glutamine_MTase"/>
</dbReference>
<evidence type="ECO:0000313" key="9">
    <source>
        <dbReference type="Proteomes" id="UP000007437"/>
    </source>
</evidence>
<dbReference type="InterPro" id="IPR004556">
    <property type="entry name" value="HemK-like"/>
</dbReference>
<comment type="function">
    <text evidence="5">Methylates the class 1 translation termination release factors RF1/PrfA and RF2/PrfB on the glutamine residue of the universally conserved GGQ motif.</text>
</comment>
<evidence type="ECO:0000259" key="7">
    <source>
        <dbReference type="Pfam" id="PF17827"/>
    </source>
</evidence>
<dbReference type="eggNOG" id="COG2890">
    <property type="taxonomic scope" value="Bacteria"/>
</dbReference>
<keyword evidence="2 5" id="KW-0808">Transferase</keyword>
<dbReference type="HAMAP" id="MF_02126">
    <property type="entry name" value="RF_methyltr_PrmC"/>
    <property type="match status" value="1"/>
</dbReference>
<feature type="domain" description="Release factor glutamine methyltransferase N-terminal" evidence="7">
    <location>
        <begin position="25"/>
        <end position="87"/>
    </location>
</feature>
<dbReference type="CDD" id="cd02440">
    <property type="entry name" value="AdoMet_MTases"/>
    <property type="match status" value="1"/>
</dbReference>
<accession>E5APZ7</accession>
<dbReference type="AlphaFoldDB" id="E5APZ7"/>
<dbReference type="NCBIfam" id="TIGR00536">
    <property type="entry name" value="hemK_fam"/>
    <property type="match status" value="1"/>
</dbReference>
<dbReference type="KEGG" id="brh:RBRH_02405"/>
<organism evidence="8 9">
    <name type="scientific">Mycetohabitans rhizoxinica (strain DSM 19002 / CIP 109453 / HKI 454)</name>
    <name type="common">Paraburkholderia rhizoxinica</name>
    <dbReference type="NCBI Taxonomy" id="882378"/>
    <lineage>
        <taxon>Bacteria</taxon>
        <taxon>Pseudomonadati</taxon>
        <taxon>Pseudomonadota</taxon>
        <taxon>Betaproteobacteria</taxon>
        <taxon>Burkholderiales</taxon>
        <taxon>Burkholderiaceae</taxon>
        <taxon>Mycetohabitans</taxon>
    </lineage>
</organism>
<comment type="catalytic activity">
    <reaction evidence="4 5">
        <text>L-glutaminyl-[peptide chain release factor] + S-adenosyl-L-methionine = N(5)-methyl-L-glutaminyl-[peptide chain release factor] + S-adenosyl-L-homocysteine + H(+)</text>
        <dbReference type="Rhea" id="RHEA:42896"/>
        <dbReference type="Rhea" id="RHEA-COMP:10271"/>
        <dbReference type="Rhea" id="RHEA-COMP:10272"/>
        <dbReference type="ChEBI" id="CHEBI:15378"/>
        <dbReference type="ChEBI" id="CHEBI:30011"/>
        <dbReference type="ChEBI" id="CHEBI:57856"/>
        <dbReference type="ChEBI" id="CHEBI:59789"/>
        <dbReference type="ChEBI" id="CHEBI:61891"/>
        <dbReference type="EC" id="2.1.1.297"/>
    </reaction>
</comment>
<reference evidence="8 9" key="1">
    <citation type="journal article" date="2011" name="J. Bacteriol.">
        <title>Complete genome sequence of Burkholderia rhizoxinica, an endosymbiont of Rhizopus microsporus.</title>
        <authorList>
            <person name="Lackner G."/>
            <person name="Moebius N."/>
            <person name="Partida-Martinez L."/>
            <person name="Hertweck C."/>
        </authorList>
    </citation>
    <scope>NUCLEOTIDE SEQUENCE [LARGE SCALE GENOMIC DNA]</scope>
    <source>
        <strain evidence="9">DSM 19002 / CIP 109453 / HKI 454</strain>
    </source>
</reference>
<feature type="binding site" evidence="5">
    <location>
        <position position="208"/>
    </location>
    <ligand>
        <name>S-adenosyl-L-methionine</name>
        <dbReference type="ChEBI" id="CHEBI:59789"/>
    </ligand>
</feature>
<dbReference type="SUPFAM" id="SSF53335">
    <property type="entry name" value="S-adenosyl-L-methionine-dependent methyltransferases"/>
    <property type="match status" value="1"/>
</dbReference>
<dbReference type="PANTHER" id="PTHR18895">
    <property type="entry name" value="HEMK METHYLTRANSFERASE"/>
    <property type="match status" value="1"/>
</dbReference>
<dbReference type="Pfam" id="PF17827">
    <property type="entry name" value="PrmC_N"/>
    <property type="match status" value="1"/>
</dbReference>
<feature type="binding site" evidence="5">
    <location>
        <begin position="132"/>
        <end position="136"/>
    </location>
    <ligand>
        <name>S-adenosyl-L-methionine</name>
        <dbReference type="ChEBI" id="CHEBI:59789"/>
    </ligand>
</feature>
<dbReference type="EC" id="2.1.1.297" evidence="5"/>
<dbReference type="HOGENOM" id="CLU_018398_3_1_4"/>
<feature type="binding site" evidence="5">
    <location>
        <begin position="229"/>
        <end position="232"/>
    </location>
    <ligand>
        <name>substrate</name>
    </ligand>
</feature>
<dbReference type="PROSITE" id="PS00092">
    <property type="entry name" value="N6_MTASE"/>
    <property type="match status" value="1"/>
</dbReference>
<dbReference type="InterPro" id="IPR007848">
    <property type="entry name" value="Small_mtfrase_dom"/>
</dbReference>
<protein>
    <recommendedName>
        <fullName evidence="5">Release factor glutamine methyltransferase</fullName>
        <shortName evidence="5">RF MTase</shortName>
        <ecNumber evidence="5">2.1.1.297</ecNumber>
    </recommendedName>
    <alternativeName>
        <fullName evidence="5">N5-glutamine methyltransferase PrmC</fullName>
    </alternativeName>
    <alternativeName>
        <fullName evidence="5">Protein-(glutamine-N5) MTase PrmC</fullName>
    </alternativeName>
    <alternativeName>
        <fullName evidence="5">Protein-glutamine N-methyltransferase PrmC</fullName>
    </alternativeName>
</protein>
<dbReference type="PANTHER" id="PTHR18895:SF74">
    <property type="entry name" value="MTRF1L RELEASE FACTOR GLUTAMINE METHYLTRANSFERASE"/>
    <property type="match status" value="1"/>
</dbReference>
<dbReference type="InterPro" id="IPR002052">
    <property type="entry name" value="DNA_methylase_N6_adenine_CS"/>
</dbReference>
<keyword evidence="1 5" id="KW-0489">Methyltransferase</keyword>
<evidence type="ECO:0000256" key="4">
    <source>
        <dbReference type="ARBA" id="ARBA00048391"/>
    </source>
</evidence>
<dbReference type="InterPro" id="IPR019874">
    <property type="entry name" value="RF_methyltr_PrmC"/>
</dbReference>
<evidence type="ECO:0000256" key="5">
    <source>
        <dbReference type="HAMAP-Rule" id="MF_02126"/>
    </source>
</evidence>
<dbReference type="Gene3D" id="3.40.50.150">
    <property type="entry name" value="Vaccinia Virus protein VP39"/>
    <property type="match status" value="1"/>
</dbReference>
<dbReference type="GO" id="GO:0032259">
    <property type="term" value="P:methylation"/>
    <property type="evidence" value="ECO:0007669"/>
    <property type="project" value="UniProtKB-KW"/>
</dbReference>
<dbReference type="Proteomes" id="UP000007437">
    <property type="component" value="Chromosome"/>
</dbReference>
<gene>
    <name evidence="5" type="primary">prmC</name>
    <name evidence="8" type="ordered locus">RBRH_02405</name>
</gene>
<evidence type="ECO:0000259" key="6">
    <source>
        <dbReference type="Pfam" id="PF05175"/>
    </source>
</evidence>
<feature type="binding site" evidence="5">
    <location>
        <position position="229"/>
    </location>
    <ligand>
        <name>S-adenosyl-L-methionine</name>
        <dbReference type="ChEBI" id="CHEBI:59789"/>
    </ligand>
</feature>
<dbReference type="GO" id="GO:0003676">
    <property type="term" value="F:nucleic acid binding"/>
    <property type="evidence" value="ECO:0007669"/>
    <property type="project" value="InterPro"/>
</dbReference>
<dbReference type="Gene3D" id="1.10.8.10">
    <property type="entry name" value="DNA helicase RuvA subunit, C-terminal domain"/>
    <property type="match status" value="1"/>
</dbReference>
<dbReference type="Pfam" id="PF05175">
    <property type="entry name" value="MTS"/>
    <property type="match status" value="1"/>
</dbReference>
<feature type="binding site" evidence="5">
    <location>
        <position position="155"/>
    </location>
    <ligand>
        <name>S-adenosyl-L-methionine</name>
        <dbReference type="ChEBI" id="CHEBI:59789"/>
    </ligand>
</feature>
<evidence type="ECO:0000256" key="3">
    <source>
        <dbReference type="ARBA" id="ARBA00022691"/>
    </source>
</evidence>